<feature type="compositionally biased region" description="Basic and acidic residues" evidence="1">
    <location>
        <begin position="61"/>
        <end position="70"/>
    </location>
</feature>
<proteinExistence type="predicted"/>
<evidence type="ECO:0000313" key="3">
    <source>
        <dbReference type="Proteomes" id="UP001521222"/>
    </source>
</evidence>
<protein>
    <submittedName>
        <fullName evidence="2">Uncharacterized protein</fullName>
    </submittedName>
</protein>
<reference evidence="2 3" key="1">
    <citation type="submission" date="2024-02" db="EMBL/GenBank/DDBJ databases">
        <title>De novo assembly and annotation of 12 fungi associated with fruit tree decline syndrome in Ontario, Canada.</title>
        <authorList>
            <person name="Sulman M."/>
            <person name="Ellouze W."/>
            <person name="Ilyukhin E."/>
        </authorList>
    </citation>
    <scope>NUCLEOTIDE SEQUENCE [LARGE SCALE GENOMIC DNA]</scope>
    <source>
        <strain evidence="2 3">M97-236</strain>
    </source>
</reference>
<feature type="compositionally biased region" description="Polar residues" evidence="1">
    <location>
        <begin position="384"/>
        <end position="398"/>
    </location>
</feature>
<evidence type="ECO:0000313" key="2">
    <source>
        <dbReference type="EMBL" id="KAL1611586.1"/>
    </source>
</evidence>
<feature type="compositionally biased region" description="Low complexity" evidence="1">
    <location>
        <begin position="462"/>
        <end position="471"/>
    </location>
</feature>
<evidence type="ECO:0000256" key="1">
    <source>
        <dbReference type="SAM" id="MobiDB-lite"/>
    </source>
</evidence>
<sequence>MTEVMAQQRAALAAPASRHDVVSELLDDYTYEDSYDAEDLSPKSTLAPAFKELPSPPPRTDSLRDPKAEAIQRMNTKFQLREDDESSVSSYGSRSGSLEQTPRTRIASRSLSRSGTPPALKLYVSNGATAHIPPTPVVYPPVNALPSSIIPDSKELPPPPPERSIRRKEVQAAAMGHKPSKSELERNDSFHSQSEGRSSEKVKSETTTVAPPVKRKAVPGANVKKFVSLMELNNGPRGSKPAPAPTSAPRETIGDKEIVSKIPVRTAVASSNQLPPTPPEEKTVPSPPRKALVGVGLPSNPRTKQPMSPLHARGKSSTGFNILKAQRPAPPIPTMKREVTTPEATPSPTLKPEIRMDNEISPMKPLPPPTAQRQGFSYEEPAESQGSPKQKTLGQQEASHTKEEEIEQQKKEATEQLAPPTAAPPATSQPVFPLRTTSLDPPEPSPSVRPSTAPAPQSNFNTTHSSHSTTTVPTNLSEEPETDFEEPPFVPLTKQAIPLRVNLIPRITASQLHCYTSHRTNIWSNNVFQPMGCMICHSNERDHKFSCTWCQLRICRDCSQELMMVPGRDLGRLLGVREGPRVLVEDVDQAEEQYEDESYEMEAYSEGVAEEERGRGMVKVDSRERTEAVTPRA</sequence>
<feature type="compositionally biased region" description="Basic and acidic residues" evidence="1">
    <location>
        <begin position="610"/>
        <end position="627"/>
    </location>
</feature>
<feature type="compositionally biased region" description="Acidic residues" evidence="1">
    <location>
        <begin position="591"/>
        <end position="600"/>
    </location>
</feature>
<feature type="compositionally biased region" description="Polar residues" evidence="1">
    <location>
        <begin position="98"/>
        <end position="115"/>
    </location>
</feature>
<feature type="compositionally biased region" description="Polar residues" evidence="1">
    <location>
        <begin position="448"/>
        <end position="461"/>
    </location>
</feature>
<dbReference type="CDD" id="cd00065">
    <property type="entry name" value="FYVE_like_SF"/>
    <property type="match status" value="1"/>
</dbReference>
<feature type="compositionally biased region" description="Low complexity" evidence="1">
    <location>
        <begin position="87"/>
        <end position="97"/>
    </location>
</feature>
<feature type="compositionally biased region" description="Basic and acidic residues" evidence="1">
    <location>
        <begin position="180"/>
        <end position="189"/>
    </location>
</feature>
<feature type="region of interest" description="Disordered" evidence="1">
    <location>
        <begin position="36"/>
        <end position="217"/>
    </location>
</feature>
<dbReference type="Proteomes" id="UP001521222">
    <property type="component" value="Unassembled WGS sequence"/>
</dbReference>
<feature type="region of interest" description="Disordered" evidence="1">
    <location>
        <begin position="231"/>
        <end position="488"/>
    </location>
</feature>
<feature type="compositionally biased region" description="Basic and acidic residues" evidence="1">
    <location>
        <begin position="399"/>
        <end position="414"/>
    </location>
</feature>
<feature type="compositionally biased region" description="Low complexity" evidence="1">
    <location>
        <begin position="415"/>
        <end position="426"/>
    </location>
</feature>
<name>A0ABR3S4H5_9PLEO</name>
<dbReference type="EMBL" id="JAKIXB020000001">
    <property type="protein sequence ID" value="KAL1611586.1"/>
    <property type="molecule type" value="Genomic_DNA"/>
</dbReference>
<comment type="caution">
    <text evidence="2">The sequence shown here is derived from an EMBL/GenBank/DDBJ whole genome shotgun (WGS) entry which is preliminary data.</text>
</comment>
<keyword evidence="3" id="KW-1185">Reference proteome</keyword>
<accession>A0ABR3S4H5</accession>
<feature type="region of interest" description="Disordered" evidence="1">
    <location>
        <begin position="591"/>
        <end position="633"/>
    </location>
</feature>
<organism evidence="2 3">
    <name type="scientific">Nothophoma quercina</name>
    <dbReference type="NCBI Taxonomy" id="749835"/>
    <lineage>
        <taxon>Eukaryota</taxon>
        <taxon>Fungi</taxon>
        <taxon>Dikarya</taxon>
        <taxon>Ascomycota</taxon>
        <taxon>Pezizomycotina</taxon>
        <taxon>Dothideomycetes</taxon>
        <taxon>Pleosporomycetidae</taxon>
        <taxon>Pleosporales</taxon>
        <taxon>Pleosporineae</taxon>
        <taxon>Didymellaceae</taxon>
        <taxon>Nothophoma</taxon>
    </lineage>
</organism>
<gene>
    <name evidence="2" type="ORF">SLS59_000305</name>
</gene>